<dbReference type="EMBL" id="CAESAM010000057">
    <property type="protein sequence ID" value="CAB4340030.1"/>
    <property type="molecule type" value="Genomic_DNA"/>
</dbReference>
<evidence type="ECO:0000256" key="2">
    <source>
        <dbReference type="SAM" id="Phobius"/>
    </source>
</evidence>
<feature type="transmembrane region" description="Helical" evidence="2">
    <location>
        <begin position="100"/>
        <end position="118"/>
    </location>
</feature>
<keyword evidence="2" id="KW-0812">Transmembrane</keyword>
<name>A0A6J5ZHV9_9ZZZZ</name>
<proteinExistence type="predicted"/>
<feature type="transmembrane region" description="Helical" evidence="2">
    <location>
        <begin position="34"/>
        <end position="55"/>
    </location>
</feature>
<feature type="region of interest" description="Disordered" evidence="1">
    <location>
        <begin position="132"/>
        <end position="160"/>
    </location>
</feature>
<sequence>MSDTQLWKGAIVPASVVAAISLIVGTIVNGKSGFLGGLLASITVIIFFSVHLLVARISRDLDPMATMMLAMFSYFAKVIFMGVFLVLITKFTDRSTVDRASFAISALLITMAWLVGEVRSFMKLRFQMPLPASSSEVNKSSSEVNKGSSEVNKSSSEVKE</sequence>
<feature type="transmembrane region" description="Helical" evidence="2">
    <location>
        <begin position="7"/>
        <end position="28"/>
    </location>
</feature>
<keyword evidence="2" id="KW-1133">Transmembrane helix</keyword>
<accession>A0A6J5ZHV9</accession>
<evidence type="ECO:0000313" key="3">
    <source>
        <dbReference type="EMBL" id="CAB4340030.1"/>
    </source>
</evidence>
<gene>
    <name evidence="3" type="ORF">UFOPK4171_00677</name>
</gene>
<keyword evidence="2" id="KW-0472">Membrane</keyword>
<dbReference type="AlphaFoldDB" id="A0A6J5ZHV9"/>
<organism evidence="3">
    <name type="scientific">freshwater metagenome</name>
    <dbReference type="NCBI Taxonomy" id="449393"/>
    <lineage>
        <taxon>unclassified sequences</taxon>
        <taxon>metagenomes</taxon>
        <taxon>ecological metagenomes</taxon>
    </lineage>
</organism>
<feature type="transmembrane region" description="Helical" evidence="2">
    <location>
        <begin position="67"/>
        <end position="88"/>
    </location>
</feature>
<protein>
    <submittedName>
        <fullName evidence="3">Unannotated protein</fullName>
    </submittedName>
</protein>
<reference evidence="3" key="1">
    <citation type="submission" date="2020-05" db="EMBL/GenBank/DDBJ databases">
        <authorList>
            <person name="Chiriac C."/>
            <person name="Salcher M."/>
            <person name="Ghai R."/>
            <person name="Kavagutti S V."/>
        </authorList>
    </citation>
    <scope>NUCLEOTIDE SEQUENCE</scope>
</reference>
<evidence type="ECO:0000256" key="1">
    <source>
        <dbReference type="SAM" id="MobiDB-lite"/>
    </source>
</evidence>
<feature type="compositionally biased region" description="Low complexity" evidence="1">
    <location>
        <begin position="133"/>
        <end position="160"/>
    </location>
</feature>